<sequence length="451" mass="51063">MYRRSPAPFIREERGHPRPSYAIYPPLEERDFDRYRDYRRTDEEFSRAHLRDANYFRDARLGAVKEDKKKNEYSKMEMSDSARTRNDGKEPTGAKLSASPEMKSSTRDAADTTAASASQKETSSRTQALQAAKDSQSPQEPRAVEDGQTARGEKRTSASTEGTLVLKAKFEDVHMFGRAKAPASARMSAAKPAGRSWYDQYKMNVEKRKQELRTGLPEPIPRTISPGAAYDVHRGDHSRYPRLSTASPESCASIGCGRRSAPRDYFRHLEEKSLEVRELELEKERCRKPVESPITIDPNQFVEELSDSDDWDQIVQMVSKPVNETDLESPLTRPYKRGLLGPPPVHVPAPTKRPCLLPEFPTRSLAPAVNHAIKTPYSSRYSGEDKSFFRMEYPSVAPKIYLPKPVRREPESDTTEPVQSRIAPAIPIKEVLFIQRSRPGMRRISGIDPPS</sequence>
<dbReference type="AlphaFoldDB" id="A0A158R1E1"/>
<accession>A0A158R1E1</accession>
<dbReference type="Proteomes" id="UP000271162">
    <property type="component" value="Unassembled WGS sequence"/>
</dbReference>
<feature type="compositionally biased region" description="Polar residues" evidence="1">
    <location>
        <begin position="119"/>
        <end position="139"/>
    </location>
</feature>
<gene>
    <name evidence="2" type="ORF">NBR_LOCUS13610</name>
</gene>
<reference evidence="2 3" key="2">
    <citation type="submission" date="2018-11" db="EMBL/GenBank/DDBJ databases">
        <authorList>
            <consortium name="Pathogen Informatics"/>
        </authorList>
    </citation>
    <scope>NUCLEOTIDE SEQUENCE [LARGE SCALE GENOMIC DNA]</scope>
</reference>
<protein>
    <submittedName>
        <fullName evidence="4">SH2 domain-containing protein</fullName>
    </submittedName>
</protein>
<evidence type="ECO:0000313" key="3">
    <source>
        <dbReference type="Proteomes" id="UP000271162"/>
    </source>
</evidence>
<feature type="compositionally biased region" description="Basic and acidic residues" evidence="1">
    <location>
        <begin position="58"/>
        <end position="92"/>
    </location>
</feature>
<evidence type="ECO:0000313" key="2">
    <source>
        <dbReference type="EMBL" id="VDL77199.1"/>
    </source>
</evidence>
<keyword evidence="3" id="KW-1185">Reference proteome</keyword>
<feature type="region of interest" description="Disordered" evidence="1">
    <location>
        <begin position="58"/>
        <end position="160"/>
    </location>
</feature>
<proteinExistence type="predicted"/>
<dbReference type="STRING" id="27835.A0A158R1E1"/>
<organism evidence="4">
    <name type="scientific">Nippostrongylus brasiliensis</name>
    <name type="common">Rat hookworm</name>
    <dbReference type="NCBI Taxonomy" id="27835"/>
    <lineage>
        <taxon>Eukaryota</taxon>
        <taxon>Metazoa</taxon>
        <taxon>Ecdysozoa</taxon>
        <taxon>Nematoda</taxon>
        <taxon>Chromadorea</taxon>
        <taxon>Rhabditida</taxon>
        <taxon>Rhabditina</taxon>
        <taxon>Rhabditomorpha</taxon>
        <taxon>Strongyloidea</taxon>
        <taxon>Heligmosomidae</taxon>
        <taxon>Nippostrongylus</taxon>
    </lineage>
</organism>
<dbReference type="EMBL" id="UYSL01021094">
    <property type="protein sequence ID" value="VDL77199.1"/>
    <property type="molecule type" value="Genomic_DNA"/>
</dbReference>
<evidence type="ECO:0000313" key="4">
    <source>
        <dbReference type="WBParaSite" id="NBR_0001360901-mRNA-1"/>
    </source>
</evidence>
<reference evidence="4" key="1">
    <citation type="submission" date="2016-04" db="UniProtKB">
        <authorList>
            <consortium name="WormBaseParasite"/>
        </authorList>
    </citation>
    <scope>IDENTIFICATION</scope>
</reference>
<name>A0A158R1E1_NIPBR</name>
<dbReference type="WBParaSite" id="NBR_0001360901-mRNA-1">
    <property type="protein sequence ID" value="NBR_0001360901-mRNA-1"/>
    <property type="gene ID" value="NBR_0001360901"/>
</dbReference>
<evidence type="ECO:0000256" key="1">
    <source>
        <dbReference type="SAM" id="MobiDB-lite"/>
    </source>
</evidence>
<feature type="region of interest" description="Disordered" evidence="1">
    <location>
        <begin position="1"/>
        <end position="24"/>
    </location>
</feature>